<dbReference type="SUPFAM" id="SSF53335">
    <property type="entry name" value="S-adenosyl-L-methionine-dependent methyltransferases"/>
    <property type="match status" value="1"/>
</dbReference>
<feature type="transmembrane region" description="Helical" evidence="2">
    <location>
        <begin position="439"/>
        <end position="457"/>
    </location>
</feature>
<dbReference type="PANTHER" id="PTHR43861:SF3">
    <property type="entry name" value="PUTATIVE (AFU_ORTHOLOGUE AFUA_2G14390)-RELATED"/>
    <property type="match status" value="1"/>
</dbReference>
<reference evidence="5" key="1">
    <citation type="journal article" date="2015" name="Nature">
        <title>Complex archaea that bridge the gap between prokaryotes and eukaryotes.</title>
        <authorList>
            <person name="Spang A."/>
            <person name="Saw J.H."/>
            <person name="Jorgensen S.L."/>
            <person name="Zaremba-Niedzwiedzka K."/>
            <person name="Martijn J."/>
            <person name="Lind A.E."/>
            <person name="van Eijk R."/>
            <person name="Schleper C."/>
            <person name="Guy L."/>
            <person name="Ettema T.J."/>
        </authorList>
    </citation>
    <scope>NUCLEOTIDE SEQUENCE</scope>
</reference>
<feature type="domain" description="CO dehydrogenase/acetyl-CoA synthase delta subunit TIM barrel" evidence="3">
    <location>
        <begin position="232"/>
        <end position="338"/>
    </location>
</feature>
<dbReference type="PANTHER" id="PTHR43861">
    <property type="entry name" value="TRANS-ACONITATE 2-METHYLTRANSFERASE-RELATED"/>
    <property type="match status" value="1"/>
</dbReference>
<dbReference type="InterPro" id="IPR029063">
    <property type="entry name" value="SAM-dependent_MTases_sf"/>
</dbReference>
<dbReference type="InterPro" id="IPR041698">
    <property type="entry name" value="Methyltransf_25"/>
</dbReference>
<feature type="transmembrane region" description="Helical" evidence="2">
    <location>
        <begin position="407"/>
        <end position="427"/>
    </location>
</feature>
<evidence type="ECO:0008006" key="6">
    <source>
        <dbReference type="Google" id="ProtNLM"/>
    </source>
</evidence>
<sequence>MRKLELEPETYESKFTALTKGVNLKVKDWILEKIATSETILEVGCGTGILATRMALKGNDVLAIDKNLQMINVAMKNYPTESDVKLLFQIGTIDDLPAKDGSKDKIVSTFMLSELRALEQQIFLRKAWKALKPDGRIILAAEFNPSGFWKLLFKIKRWWYKKKLRRLRIENTFLVKQFFNYFEHIGFKIVAEKKWKHGSIQAIELEKIPNKEMKSPGYYRPKPIKSKGLSAQMKIYRCIFTGQCDHVPIEPGIYQSGQPDESSPIIVTANYVFTYIKVMRVLKGIDAWVLCVDSKGINVWCAARGNNFGNKQVIEAVEATGIARLTSKKTLILPQLSAGGVAAPLISSEAPNFPFRILFGPVWAKHLPQFLKERPARKPDKMKLARFTSSHRLRAGITHITFLLRKIFLWPSIALCLVLLGLSFINIIWISKLWRVGEIWLWIVLTNALIAGLFPITSFTRVFIYKGIIYGIINTILLGTISWFIHKSLPLILLNLCFYFWLAFFSTMSFSGYSMATSPREIQDEYPVFRKVHLILLIVGFILLTIGFVFY</sequence>
<feature type="transmembrane region" description="Helical" evidence="2">
    <location>
        <begin position="532"/>
        <end position="550"/>
    </location>
</feature>
<keyword evidence="2" id="KW-1133">Transmembrane helix</keyword>
<proteinExistence type="predicted"/>
<dbReference type="AlphaFoldDB" id="A0A0F9P7B6"/>
<dbReference type="Gene3D" id="3.40.50.11600">
    <property type="match status" value="1"/>
</dbReference>
<dbReference type="InterPro" id="IPR016041">
    <property type="entry name" value="Ac-CoA_synth_d_su_TIM-brl"/>
</dbReference>
<keyword evidence="2" id="KW-0472">Membrane</keyword>
<evidence type="ECO:0000259" key="4">
    <source>
        <dbReference type="Pfam" id="PF13649"/>
    </source>
</evidence>
<name>A0A0F9P7B6_9ZZZZ</name>
<comment type="caution">
    <text evidence="5">The sequence shown here is derived from an EMBL/GenBank/DDBJ whole genome shotgun (WGS) entry which is preliminary data.</text>
</comment>
<dbReference type="Gene3D" id="3.40.50.150">
    <property type="entry name" value="Vaccinia Virus protein VP39"/>
    <property type="match status" value="1"/>
</dbReference>
<evidence type="ECO:0000256" key="1">
    <source>
        <dbReference type="ARBA" id="ARBA00022679"/>
    </source>
</evidence>
<feature type="domain" description="Methyltransferase" evidence="4">
    <location>
        <begin position="40"/>
        <end position="135"/>
    </location>
</feature>
<evidence type="ECO:0000313" key="5">
    <source>
        <dbReference type="EMBL" id="KKN20282.1"/>
    </source>
</evidence>
<dbReference type="Pfam" id="PF13649">
    <property type="entry name" value="Methyltransf_25"/>
    <property type="match status" value="1"/>
</dbReference>
<keyword evidence="2" id="KW-0812">Transmembrane</keyword>
<gene>
    <name evidence="5" type="ORF">LCGC14_0937200</name>
</gene>
<accession>A0A0F9P7B6</accession>
<dbReference type="EMBL" id="LAZR01003257">
    <property type="protein sequence ID" value="KKN20282.1"/>
    <property type="molecule type" value="Genomic_DNA"/>
</dbReference>
<feature type="transmembrane region" description="Helical" evidence="2">
    <location>
        <begin position="492"/>
        <end position="512"/>
    </location>
</feature>
<feature type="transmembrane region" description="Helical" evidence="2">
    <location>
        <begin position="463"/>
        <end position="485"/>
    </location>
</feature>
<evidence type="ECO:0000256" key="2">
    <source>
        <dbReference type="SAM" id="Phobius"/>
    </source>
</evidence>
<dbReference type="GO" id="GO:0016740">
    <property type="term" value="F:transferase activity"/>
    <property type="evidence" value="ECO:0007669"/>
    <property type="project" value="UniProtKB-KW"/>
</dbReference>
<protein>
    <recommendedName>
        <fullName evidence="6">Methyltransferase domain-containing protein</fullName>
    </recommendedName>
</protein>
<dbReference type="Pfam" id="PF03599">
    <property type="entry name" value="CdhD"/>
    <property type="match status" value="1"/>
</dbReference>
<keyword evidence="1" id="KW-0808">Transferase</keyword>
<dbReference type="CDD" id="cd02440">
    <property type="entry name" value="AdoMet_MTases"/>
    <property type="match status" value="1"/>
</dbReference>
<evidence type="ECO:0000259" key="3">
    <source>
        <dbReference type="Pfam" id="PF03599"/>
    </source>
</evidence>
<organism evidence="5">
    <name type="scientific">marine sediment metagenome</name>
    <dbReference type="NCBI Taxonomy" id="412755"/>
    <lineage>
        <taxon>unclassified sequences</taxon>
        <taxon>metagenomes</taxon>
        <taxon>ecological metagenomes</taxon>
    </lineage>
</organism>